<protein>
    <recommendedName>
        <fullName evidence="3">Cysteine-rich VLP domain-containing protein</fullName>
    </recommendedName>
</protein>
<dbReference type="Proteomes" id="UP001211421">
    <property type="component" value="Unassembled WGS sequence"/>
</dbReference>
<proteinExistence type="predicted"/>
<organism evidence="1 2">
    <name type="scientific">Ruminococcus bicirculans</name>
    <name type="common">ex Wegman et al. 2014</name>
    <dbReference type="NCBI Taxonomy" id="1160721"/>
    <lineage>
        <taxon>Bacteria</taxon>
        <taxon>Bacillati</taxon>
        <taxon>Bacillota</taxon>
        <taxon>Clostridia</taxon>
        <taxon>Eubacteriales</taxon>
        <taxon>Oscillospiraceae</taxon>
        <taxon>Ruminococcus</taxon>
    </lineage>
</organism>
<comment type="caution">
    <text evidence="1">The sequence shown here is derived from an EMBL/GenBank/DDBJ whole genome shotgun (WGS) entry which is preliminary data.</text>
</comment>
<accession>A0AAW6DXC1</accession>
<gene>
    <name evidence="1" type="ORF">PNV70_12200</name>
</gene>
<dbReference type="RefSeq" id="WP_195552022.1">
    <property type="nucleotide sequence ID" value="NZ_JADMNX010000009.1"/>
</dbReference>
<dbReference type="EMBL" id="JAQMLS010000009">
    <property type="protein sequence ID" value="MDB8742823.1"/>
    <property type="molecule type" value="Genomic_DNA"/>
</dbReference>
<evidence type="ECO:0000313" key="2">
    <source>
        <dbReference type="Proteomes" id="UP001211421"/>
    </source>
</evidence>
<reference evidence="1" key="1">
    <citation type="submission" date="2023-01" db="EMBL/GenBank/DDBJ databases">
        <title>Human gut microbiome strain richness.</title>
        <authorList>
            <person name="Chen-Liaw A."/>
        </authorList>
    </citation>
    <scope>NUCLEOTIDE SEQUENCE</scope>
    <source>
        <strain evidence="1">D59st1_B8_D59t2_181005</strain>
    </source>
</reference>
<dbReference type="AlphaFoldDB" id="A0AAW6DXC1"/>
<evidence type="ECO:0000313" key="1">
    <source>
        <dbReference type="EMBL" id="MDB8742823.1"/>
    </source>
</evidence>
<evidence type="ECO:0008006" key="3">
    <source>
        <dbReference type="Google" id="ProtNLM"/>
    </source>
</evidence>
<name>A0AAW6DXC1_9FIRM</name>
<sequence>MRTRTGRCKKTSKCIYATEIYGEKCCGYLLATGEKRNCPPDNCNKFKSIKQFERRFDR</sequence>